<protein>
    <submittedName>
        <fullName evidence="1">Uncharacterized protein</fullName>
    </submittedName>
</protein>
<keyword evidence="2" id="KW-1185">Reference proteome</keyword>
<organism evidence="1 2">
    <name type="scientific">Collybia nuda</name>
    <dbReference type="NCBI Taxonomy" id="64659"/>
    <lineage>
        <taxon>Eukaryota</taxon>
        <taxon>Fungi</taxon>
        <taxon>Dikarya</taxon>
        <taxon>Basidiomycota</taxon>
        <taxon>Agaricomycotina</taxon>
        <taxon>Agaricomycetes</taxon>
        <taxon>Agaricomycetidae</taxon>
        <taxon>Agaricales</taxon>
        <taxon>Tricholomatineae</taxon>
        <taxon>Clitocybaceae</taxon>
        <taxon>Collybia</taxon>
    </lineage>
</organism>
<dbReference type="AlphaFoldDB" id="A0A9P5YHH6"/>
<comment type="caution">
    <text evidence="1">The sequence shown here is derived from an EMBL/GenBank/DDBJ whole genome shotgun (WGS) entry which is preliminary data.</text>
</comment>
<sequence>MYRYQEDLNIHIIPNTSALTVIQEYCISACQPFKLQRFSAQLRDGERLPPCTLPAPSVWAINNLGATRQRAGSELDTIIDGWPRDWFVHAYRSHGLGYCRTSCHP</sequence>
<gene>
    <name evidence="1" type="ORF">BDZ94DRAFT_915803</name>
</gene>
<dbReference type="EMBL" id="MU150235">
    <property type="protein sequence ID" value="KAF9467911.1"/>
    <property type="molecule type" value="Genomic_DNA"/>
</dbReference>
<proteinExistence type="predicted"/>
<evidence type="ECO:0000313" key="1">
    <source>
        <dbReference type="EMBL" id="KAF9467911.1"/>
    </source>
</evidence>
<dbReference type="Proteomes" id="UP000807353">
    <property type="component" value="Unassembled WGS sequence"/>
</dbReference>
<name>A0A9P5YHH6_9AGAR</name>
<reference evidence="1" key="1">
    <citation type="submission" date="2020-11" db="EMBL/GenBank/DDBJ databases">
        <authorList>
            <consortium name="DOE Joint Genome Institute"/>
            <person name="Ahrendt S."/>
            <person name="Riley R."/>
            <person name="Andreopoulos W."/>
            <person name="Labutti K."/>
            <person name="Pangilinan J."/>
            <person name="Ruiz-Duenas F.J."/>
            <person name="Barrasa J.M."/>
            <person name="Sanchez-Garcia M."/>
            <person name="Camarero S."/>
            <person name="Miyauchi S."/>
            <person name="Serrano A."/>
            <person name="Linde D."/>
            <person name="Babiker R."/>
            <person name="Drula E."/>
            <person name="Ayuso-Fernandez I."/>
            <person name="Pacheco R."/>
            <person name="Padilla G."/>
            <person name="Ferreira P."/>
            <person name="Barriuso J."/>
            <person name="Kellner H."/>
            <person name="Castanera R."/>
            <person name="Alfaro M."/>
            <person name="Ramirez L."/>
            <person name="Pisabarro A.G."/>
            <person name="Kuo A."/>
            <person name="Tritt A."/>
            <person name="Lipzen A."/>
            <person name="He G."/>
            <person name="Yan M."/>
            <person name="Ng V."/>
            <person name="Cullen D."/>
            <person name="Martin F."/>
            <person name="Rosso M.-N."/>
            <person name="Henrissat B."/>
            <person name="Hibbett D."/>
            <person name="Martinez A.T."/>
            <person name="Grigoriev I.V."/>
        </authorList>
    </citation>
    <scope>NUCLEOTIDE SEQUENCE</scope>
    <source>
        <strain evidence="1">CBS 247.69</strain>
    </source>
</reference>
<accession>A0A9P5YHH6</accession>
<evidence type="ECO:0000313" key="2">
    <source>
        <dbReference type="Proteomes" id="UP000807353"/>
    </source>
</evidence>